<dbReference type="InterPro" id="IPR050354">
    <property type="entry name" value="F-box/kelch-repeat_ARATH"/>
</dbReference>
<dbReference type="Gene3D" id="2.120.10.80">
    <property type="entry name" value="Kelch-type beta propeller"/>
    <property type="match status" value="1"/>
</dbReference>
<comment type="caution">
    <text evidence="3">The sequence shown here is derived from an EMBL/GenBank/DDBJ whole genome shotgun (WGS) entry which is preliminary data.</text>
</comment>
<dbReference type="AlphaFoldDB" id="A0A6D2IZT0"/>
<dbReference type="PANTHER" id="PTHR24414">
    <property type="entry name" value="F-BOX/KELCH-REPEAT PROTEIN SKIP4"/>
    <property type="match status" value="1"/>
</dbReference>
<dbReference type="CDD" id="cd22152">
    <property type="entry name" value="F-box_AtAFR-like"/>
    <property type="match status" value="1"/>
</dbReference>
<evidence type="ECO:0000259" key="2">
    <source>
        <dbReference type="PROSITE" id="PS50181"/>
    </source>
</evidence>
<dbReference type="InterPro" id="IPR001810">
    <property type="entry name" value="F-box_dom"/>
</dbReference>
<protein>
    <recommendedName>
        <fullName evidence="2">F-box domain-containing protein</fullName>
    </recommendedName>
</protein>
<feature type="compositionally biased region" description="Pro residues" evidence="1">
    <location>
        <begin position="11"/>
        <end position="24"/>
    </location>
</feature>
<dbReference type="PANTHER" id="PTHR24414:SF99">
    <property type="entry name" value="F-BOX DOMAIN-CONTAINING PROTEIN"/>
    <property type="match status" value="1"/>
</dbReference>
<dbReference type="Pfam" id="PF25210">
    <property type="entry name" value="Kelch_FKB95"/>
    <property type="match status" value="1"/>
</dbReference>
<dbReference type="InterPro" id="IPR057499">
    <property type="entry name" value="Kelch_FKB95"/>
</dbReference>
<dbReference type="Pfam" id="PF00646">
    <property type="entry name" value="F-box"/>
    <property type="match status" value="1"/>
</dbReference>
<proteinExistence type="predicted"/>
<feature type="domain" description="F-box" evidence="2">
    <location>
        <begin position="24"/>
        <end position="70"/>
    </location>
</feature>
<feature type="compositionally biased region" description="Polar residues" evidence="1">
    <location>
        <begin position="1"/>
        <end position="10"/>
    </location>
</feature>
<dbReference type="SUPFAM" id="SSF117281">
    <property type="entry name" value="Kelch motif"/>
    <property type="match status" value="1"/>
</dbReference>
<dbReference type="SMART" id="SM00256">
    <property type="entry name" value="FBOX"/>
    <property type="match status" value="1"/>
</dbReference>
<keyword evidence="4" id="KW-1185">Reference proteome</keyword>
<gene>
    <name evidence="3" type="ORF">MERR_LOCUS20308</name>
</gene>
<dbReference type="OrthoDB" id="1067512at2759"/>
<dbReference type="InterPro" id="IPR015915">
    <property type="entry name" value="Kelch-typ_b-propeller"/>
</dbReference>
<evidence type="ECO:0000313" key="3">
    <source>
        <dbReference type="EMBL" id="CAA7033073.1"/>
    </source>
</evidence>
<evidence type="ECO:0000256" key="1">
    <source>
        <dbReference type="SAM" id="MobiDB-lite"/>
    </source>
</evidence>
<dbReference type="EMBL" id="CACVBM020001129">
    <property type="protein sequence ID" value="CAA7033073.1"/>
    <property type="molecule type" value="Genomic_DNA"/>
</dbReference>
<name>A0A6D2IZT0_9BRAS</name>
<feature type="region of interest" description="Disordered" evidence="1">
    <location>
        <begin position="1"/>
        <end position="26"/>
    </location>
</feature>
<evidence type="ECO:0000313" key="4">
    <source>
        <dbReference type="Proteomes" id="UP000467841"/>
    </source>
</evidence>
<dbReference type="Proteomes" id="UP000467841">
    <property type="component" value="Unassembled WGS sequence"/>
</dbReference>
<reference evidence="3" key="1">
    <citation type="submission" date="2020-01" db="EMBL/GenBank/DDBJ databases">
        <authorList>
            <person name="Mishra B."/>
        </authorList>
    </citation>
    <scope>NUCLEOTIDE SEQUENCE [LARGE SCALE GENOMIC DNA]</scope>
</reference>
<organism evidence="3 4">
    <name type="scientific">Microthlaspi erraticum</name>
    <dbReference type="NCBI Taxonomy" id="1685480"/>
    <lineage>
        <taxon>Eukaryota</taxon>
        <taxon>Viridiplantae</taxon>
        <taxon>Streptophyta</taxon>
        <taxon>Embryophyta</taxon>
        <taxon>Tracheophyta</taxon>
        <taxon>Spermatophyta</taxon>
        <taxon>Magnoliopsida</taxon>
        <taxon>eudicotyledons</taxon>
        <taxon>Gunneridae</taxon>
        <taxon>Pentapetalae</taxon>
        <taxon>rosids</taxon>
        <taxon>malvids</taxon>
        <taxon>Brassicales</taxon>
        <taxon>Brassicaceae</taxon>
        <taxon>Coluteocarpeae</taxon>
        <taxon>Microthlaspi</taxon>
    </lineage>
</organism>
<dbReference type="InterPro" id="IPR036047">
    <property type="entry name" value="F-box-like_dom_sf"/>
</dbReference>
<dbReference type="PROSITE" id="PS50181">
    <property type="entry name" value="FBOX"/>
    <property type="match status" value="1"/>
</dbReference>
<dbReference type="SUPFAM" id="SSF81383">
    <property type="entry name" value="F-box domain"/>
    <property type="match status" value="1"/>
</dbReference>
<sequence length="370" mass="42074">MSTTTASNTNEPPPPNNDDPPQPPSVFSTLPVDIVLNILARVPRNHHPMLSCVSKNFRSLVRSSELHMTLSLQGNDDSFYVCFRDFDSPSLTYHWFTLDDDQRRLVSVPFPSPPEPNSAALMIGHEIYLVGGYRNHSCRSIWILDSRSAAMRKAPRRHVACCFPAVGLVDEKIYMFGGHQDEHNEIQAEVFDTKTQTWDVAPNPDMRVKCVSMSAVNPSLDSKIYVRDTDGQVIVYDPSDGKCEKIYDVQDDVSLWSQDVCVIDNVRYIYQECFGLMWYDSEDMEWREVTGYKLGYCSANRVTLAEYKGKLAFIRECYCSTKKKTEIWCVILALEREGDALEIVGEVEWAGLILSVPHGYEIMHCLGRTD</sequence>
<accession>A0A6D2IZT0</accession>